<comment type="caution">
    <text evidence="12">The sequence shown here is derived from an EMBL/GenBank/DDBJ whole genome shotgun (WGS) entry which is preliminary data.</text>
</comment>
<dbReference type="Proteomes" id="UP000824049">
    <property type="component" value="Unassembled WGS sequence"/>
</dbReference>
<reference evidence="12" key="2">
    <citation type="submission" date="2021-04" db="EMBL/GenBank/DDBJ databases">
        <authorList>
            <person name="Gilroy R."/>
        </authorList>
    </citation>
    <scope>NUCLEOTIDE SEQUENCE</scope>
    <source>
        <strain evidence="12">CHK179-28034</strain>
    </source>
</reference>
<evidence type="ECO:0000313" key="12">
    <source>
        <dbReference type="EMBL" id="HIZ39792.1"/>
    </source>
</evidence>
<keyword evidence="8" id="KW-0520">NAD</keyword>
<dbReference type="InterPro" id="IPR000086">
    <property type="entry name" value="NUDIX_hydrolase_dom"/>
</dbReference>
<dbReference type="SUPFAM" id="SSF55811">
    <property type="entry name" value="Nudix"/>
    <property type="match status" value="1"/>
</dbReference>
<comment type="similarity">
    <text evidence="3">Belongs to the Nudix hydrolase family. NudC subfamily.</text>
</comment>
<dbReference type="PROSITE" id="PS51462">
    <property type="entry name" value="NUDIX"/>
    <property type="match status" value="1"/>
</dbReference>
<comment type="catalytic activity">
    <reaction evidence="9">
        <text>a 5'-end NAD(+)-phospho-ribonucleoside in mRNA + H2O = a 5'-end phospho-adenosine-phospho-ribonucleoside in mRNA + beta-nicotinamide D-ribonucleotide + 2 H(+)</text>
        <dbReference type="Rhea" id="RHEA:60876"/>
        <dbReference type="Rhea" id="RHEA-COMP:15698"/>
        <dbReference type="Rhea" id="RHEA-COMP:15719"/>
        <dbReference type="ChEBI" id="CHEBI:14649"/>
        <dbReference type="ChEBI" id="CHEBI:15377"/>
        <dbReference type="ChEBI" id="CHEBI:15378"/>
        <dbReference type="ChEBI" id="CHEBI:144029"/>
        <dbReference type="ChEBI" id="CHEBI:144051"/>
    </reaction>
    <physiologicalReaction direction="left-to-right" evidence="9">
        <dbReference type="Rhea" id="RHEA:60877"/>
    </physiologicalReaction>
</comment>
<evidence type="ECO:0000256" key="2">
    <source>
        <dbReference type="ARBA" id="ARBA00001947"/>
    </source>
</evidence>
<evidence type="ECO:0000256" key="10">
    <source>
        <dbReference type="SAM" id="MobiDB-lite"/>
    </source>
</evidence>
<keyword evidence="7" id="KW-0460">Magnesium</keyword>
<dbReference type="EC" id="3.6.1.22" evidence="4"/>
<keyword evidence="6" id="KW-0378">Hydrolase</keyword>
<evidence type="ECO:0000256" key="3">
    <source>
        <dbReference type="ARBA" id="ARBA00009595"/>
    </source>
</evidence>
<dbReference type="Gene3D" id="3.90.79.10">
    <property type="entry name" value="Nucleoside Triphosphate Pyrophosphohydrolase"/>
    <property type="match status" value="1"/>
</dbReference>
<dbReference type="PROSITE" id="PS00893">
    <property type="entry name" value="NUDIX_BOX"/>
    <property type="match status" value="1"/>
</dbReference>
<accession>A0A9D2ELM1</accession>
<evidence type="ECO:0000256" key="6">
    <source>
        <dbReference type="ARBA" id="ARBA00022801"/>
    </source>
</evidence>
<proteinExistence type="inferred from homology"/>
<evidence type="ECO:0000256" key="5">
    <source>
        <dbReference type="ARBA" id="ARBA00022723"/>
    </source>
</evidence>
<evidence type="ECO:0000313" key="13">
    <source>
        <dbReference type="Proteomes" id="UP000824049"/>
    </source>
</evidence>
<sequence length="182" mass="21042">MEYCMECGTKLKDRFLKNEGMIPFCEKCNDYRFPVFSAAVSMEVLNPDRDKVLLIKQYGRDRYILVAGYINKGENAEHTVAREVMEEIGLHVDEIHFEKSEYFPPSNTLMLNFSCVADSEDLSGVSEEEVDSCRWFSFEEAEEAIAQGSLAARFLKNFLDKREEPRSRDNESRHCPAGQERE</sequence>
<dbReference type="GO" id="GO:0046872">
    <property type="term" value="F:metal ion binding"/>
    <property type="evidence" value="ECO:0007669"/>
    <property type="project" value="UniProtKB-KW"/>
</dbReference>
<dbReference type="InterPro" id="IPR049734">
    <property type="entry name" value="NudC-like_C"/>
</dbReference>
<dbReference type="CDD" id="cd03429">
    <property type="entry name" value="NUDIX_NADH_pyrophosphatase_Nudt13"/>
    <property type="match status" value="1"/>
</dbReference>
<dbReference type="InterPro" id="IPR015797">
    <property type="entry name" value="NUDIX_hydrolase-like_dom_sf"/>
</dbReference>
<organism evidence="12 13">
    <name type="scientific">Candidatus Anaerobutyricum stercoris</name>
    <dbReference type="NCBI Taxonomy" id="2838457"/>
    <lineage>
        <taxon>Bacteria</taxon>
        <taxon>Bacillati</taxon>
        <taxon>Bacillota</taxon>
        <taxon>Clostridia</taxon>
        <taxon>Lachnospirales</taxon>
        <taxon>Lachnospiraceae</taxon>
        <taxon>Anaerobutyricum</taxon>
    </lineage>
</organism>
<evidence type="ECO:0000256" key="1">
    <source>
        <dbReference type="ARBA" id="ARBA00001946"/>
    </source>
</evidence>
<keyword evidence="5" id="KW-0479">Metal-binding</keyword>
<dbReference type="Pfam" id="PF00293">
    <property type="entry name" value="NUDIX"/>
    <property type="match status" value="1"/>
</dbReference>
<dbReference type="EMBL" id="DXBR01000068">
    <property type="protein sequence ID" value="HIZ39792.1"/>
    <property type="molecule type" value="Genomic_DNA"/>
</dbReference>
<gene>
    <name evidence="12" type="ORF">H9968_07690</name>
</gene>
<dbReference type="PANTHER" id="PTHR42904">
    <property type="entry name" value="NUDIX HYDROLASE, NUDC SUBFAMILY"/>
    <property type="match status" value="1"/>
</dbReference>
<dbReference type="InterPro" id="IPR050241">
    <property type="entry name" value="NAD-cap_RNA_hydrolase_NudC"/>
</dbReference>
<dbReference type="InterPro" id="IPR020084">
    <property type="entry name" value="NUDIX_hydrolase_CS"/>
</dbReference>
<evidence type="ECO:0000256" key="9">
    <source>
        <dbReference type="ARBA" id="ARBA00023679"/>
    </source>
</evidence>
<evidence type="ECO:0000256" key="8">
    <source>
        <dbReference type="ARBA" id="ARBA00023027"/>
    </source>
</evidence>
<dbReference type="PANTHER" id="PTHR42904:SF6">
    <property type="entry name" value="NAD-CAPPED RNA HYDROLASE NUDT12"/>
    <property type="match status" value="1"/>
</dbReference>
<comment type="cofactor">
    <cofactor evidence="1">
        <name>Mg(2+)</name>
        <dbReference type="ChEBI" id="CHEBI:18420"/>
    </cofactor>
</comment>
<dbReference type="GO" id="GO:0035529">
    <property type="term" value="F:NADH pyrophosphatase activity"/>
    <property type="evidence" value="ECO:0007669"/>
    <property type="project" value="TreeGrafter"/>
</dbReference>
<evidence type="ECO:0000259" key="11">
    <source>
        <dbReference type="PROSITE" id="PS51462"/>
    </source>
</evidence>
<protein>
    <recommendedName>
        <fullName evidence="4">NAD(+) diphosphatase</fullName>
        <ecNumber evidence="4">3.6.1.22</ecNumber>
    </recommendedName>
</protein>
<feature type="region of interest" description="Disordered" evidence="10">
    <location>
        <begin position="162"/>
        <end position="182"/>
    </location>
</feature>
<dbReference type="GO" id="GO:0005829">
    <property type="term" value="C:cytosol"/>
    <property type="evidence" value="ECO:0007669"/>
    <property type="project" value="TreeGrafter"/>
</dbReference>
<feature type="domain" description="Nudix hydrolase" evidence="11">
    <location>
        <begin position="35"/>
        <end position="159"/>
    </location>
</feature>
<evidence type="ECO:0000256" key="4">
    <source>
        <dbReference type="ARBA" id="ARBA00012381"/>
    </source>
</evidence>
<reference evidence="12" key="1">
    <citation type="journal article" date="2021" name="PeerJ">
        <title>Extensive microbial diversity within the chicken gut microbiome revealed by metagenomics and culture.</title>
        <authorList>
            <person name="Gilroy R."/>
            <person name="Ravi A."/>
            <person name="Getino M."/>
            <person name="Pursley I."/>
            <person name="Horton D.L."/>
            <person name="Alikhan N.F."/>
            <person name="Baker D."/>
            <person name="Gharbi K."/>
            <person name="Hall N."/>
            <person name="Watson M."/>
            <person name="Adriaenssens E.M."/>
            <person name="Foster-Nyarko E."/>
            <person name="Jarju S."/>
            <person name="Secka A."/>
            <person name="Antonio M."/>
            <person name="Oren A."/>
            <person name="Chaudhuri R.R."/>
            <person name="La Ragione R."/>
            <person name="Hildebrand F."/>
            <person name="Pallen M.J."/>
        </authorList>
    </citation>
    <scope>NUCLEOTIDE SEQUENCE</scope>
    <source>
        <strain evidence="12">CHK179-28034</strain>
    </source>
</reference>
<dbReference type="AlphaFoldDB" id="A0A9D2ELM1"/>
<comment type="cofactor">
    <cofactor evidence="2">
        <name>Zn(2+)</name>
        <dbReference type="ChEBI" id="CHEBI:29105"/>
    </cofactor>
</comment>
<dbReference type="GO" id="GO:0019677">
    <property type="term" value="P:NAD+ catabolic process"/>
    <property type="evidence" value="ECO:0007669"/>
    <property type="project" value="TreeGrafter"/>
</dbReference>
<name>A0A9D2ELM1_9FIRM</name>
<dbReference type="GO" id="GO:0006742">
    <property type="term" value="P:NADP+ catabolic process"/>
    <property type="evidence" value="ECO:0007669"/>
    <property type="project" value="TreeGrafter"/>
</dbReference>
<evidence type="ECO:0000256" key="7">
    <source>
        <dbReference type="ARBA" id="ARBA00022842"/>
    </source>
</evidence>